<evidence type="ECO:0000256" key="2">
    <source>
        <dbReference type="ARBA" id="ARBA00008834"/>
    </source>
</evidence>
<feature type="chain" id="PRO_5013159131" description="Polygalacturonase" evidence="13">
    <location>
        <begin position="27"/>
        <end position="407"/>
    </location>
</feature>
<gene>
    <name evidence="14" type="ORF">COLO4_09758</name>
</gene>
<keyword evidence="15" id="KW-1185">Reference proteome</keyword>
<sequence>MASFTSLFQIFLSLIFTLLYRNQVQASAPAPAPAQLFNVLNFGASGDGKTDNSKAFGDAWNQACSSGQNSVILIPTGTYLLRPIVFLGDKCKGAAIAFDIKGTLRAPTDNASTIGVDHWISFRHVNRLIITGGGTFDGQGASAWPYNTCDKDPHCPALPITLRFDFVNKSTINRITSINSKNAHFNIFASHDITIQNVTLSAPGNSPNTDGIKISKSTGIQISDSNIGTGDDCVAMLPGVENINISNVNCGPGHGFSIGSLGRKPNEKNVTHITVRNSNLTGTLCGLRIKTWPMPYSSIVSDLTFENINVNNVTNPILIDQNYCPSHKCKQGESRVQIEEARFRNIRGSSFSKIAVNLQCSKSTPCEKIELRDININYRGGKATSSCSNCKGVVFGLQNPPPCISKD</sequence>
<keyword evidence="7 12" id="KW-0326">Glycosidase</keyword>
<evidence type="ECO:0000313" key="15">
    <source>
        <dbReference type="Proteomes" id="UP000187203"/>
    </source>
</evidence>
<comment type="function">
    <text evidence="10">May function in the depolymerization of the pectin in its walls during pollen tube elongation, or in that of the pistil during pollination.</text>
</comment>
<evidence type="ECO:0000256" key="5">
    <source>
        <dbReference type="ARBA" id="ARBA00022525"/>
    </source>
</evidence>
<dbReference type="STRING" id="93759.A0A1R3KB69"/>
<reference evidence="15" key="1">
    <citation type="submission" date="2013-09" db="EMBL/GenBank/DDBJ databases">
        <title>Corchorus olitorius genome sequencing.</title>
        <authorList>
            <person name="Alam M."/>
            <person name="Haque M.S."/>
            <person name="Islam M.S."/>
            <person name="Emdad E.M."/>
            <person name="Islam M.M."/>
            <person name="Ahmed B."/>
            <person name="Halim A."/>
            <person name="Hossen Q.M.M."/>
            <person name="Hossain M.Z."/>
            <person name="Ahmed R."/>
            <person name="Khan M.M."/>
            <person name="Islam R."/>
            <person name="Rashid M.M."/>
            <person name="Khan S.A."/>
            <person name="Rahman M.S."/>
            <person name="Alam M."/>
            <person name="Yahiya A.S."/>
            <person name="Khan M.S."/>
            <person name="Azam M.S."/>
            <person name="Haque T."/>
            <person name="Lashkar M.Z.H."/>
            <person name="Akhand A.I."/>
            <person name="Morshed G."/>
            <person name="Roy S."/>
            <person name="Uddin K.S."/>
            <person name="Rabeya T."/>
            <person name="Hossain A.S."/>
            <person name="Chowdhury A."/>
            <person name="Snigdha A.R."/>
            <person name="Mortoza M.S."/>
            <person name="Matin S.A."/>
            <person name="Hoque S.M.E."/>
            <person name="Islam M.K."/>
            <person name="Roy D.K."/>
            <person name="Haider R."/>
            <person name="Moosa M.M."/>
            <person name="Elias S.M."/>
            <person name="Hasan A.M."/>
            <person name="Jahan S."/>
            <person name="Shafiuddin M."/>
            <person name="Mahmood N."/>
            <person name="Shommy N.S."/>
        </authorList>
    </citation>
    <scope>NUCLEOTIDE SEQUENCE [LARGE SCALE GENOMIC DNA]</scope>
    <source>
        <strain evidence="15">cv. O-4</strain>
    </source>
</reference>
<keyword evidence="13" id="KW-0732">Signal</keyword>
<keyword evidence="8" id="KW-0961">Cell wall biogenesis/degradation</keyword>
<accession>A0A1R3KB69</accession>
<dbReference type="PANTHER" id="PTHR31375">
    <property type="match status" value="1"/>
</dbReference>
<evidence type="ECO:0000256" key="8">
    <source>
        <dbReference type="ARBA" id="ARBA00023316"/>
    </source>
</evidence>
<dbReference type="GO" id="GO:0005975">
    <property type="term" value="P:carbohydrate metabolic process"/>
    <property type="evidence" value="ECO:0007669"/>
    <property type="project" value="InterPro"/>
</dbReference>
<dbReference type="Gene3D" id="2.160.20.10">
    <property type="entry name" value="Single-stranded right-handed beta-helix, Pectin lyase-like"/>
    <property type="match status" value="1"/>
</dbReference>
<keyword evidence="6 12" id="KW-0378">Hydrolase</keyword>
<dbReference type="SUPFAM" id="SSF51126">
    <property type="entry name" value="Pectin lyase-like"/>
    <property type="match status" value="1"/>
</dbReference>
<proteinExistence type="inferred from homology"/>
<dbReference type="EC" id="3.2.1.15" evidence="3"/>
<evidence type="ECO:0000313" key="14">
    <source>
        <dbReference type="EMBL" id="OMP04304.1"/>
    </source>
</evidence>
<dbReference type="AlphaFoldDB" id="A0A1R3KB69"/>
<comment type="subcellular location">
    <subcellularLocation>
        <location evidence="1">Secreted</location>
        <location evidence="1">Cell wall</location>
    </subcellularLocation>
</comment>
<comment type="similarity">
    <text evidence="2 12">Belongs to the glycosyl hydrolase 28 family.</text>
</comment>
<dbReference type="GO" id="GO:0004650">
    <property type="term" value="F:polygalacturonase activity"/>
    <property type="evidence" value="ECO:0007669"/>
    <property type="project" value="UniProtKB-EC"/>
</dbReference>
<dbReference type="InterPro" id="IPR000743">
    <property type="entry name" value="Glyco_hydro_28"/>
</dbReference>
<evidence type="ECO:0000256" key="9">
    <source>
        <dbReference type="ARBA" id="ARBA00034074"/>
    </source>
</evidence>
<dbReference type="Proteomes" id="UP000187203">
    <property type="component" value="Unassembled WGS sequence"/>
</dbReference>
<dbReference type="Pfam" id="PF00295">
    <property type="entry name" value="Glyco_hydro_28"/>
    <property type="match status" value="1"/>
</dbReference>
<evidence type="ECO:0000256" key="3">
    <source>
        <dbReference type="ARBA" id="ARBA00012736"/>
    </source>
</evidence>
<evidence type="ECO:0000256" key="12">
    <source>
        <dbReference type="RuleBase" id="RU361169"/>
    </source>
</evidence>
<evidence type="ECO:0000256" key="13">
    <source>
        <dbReference type="SAM" id="SignalP"/>
    </source>
</evidence>
<evidence type="ECO:0000256" key="11">
    <source>
        <dbReference type="ARBA" id="ARBA00070098"/>
    </source>
</evidence>
<evidence type="ECO:0000256" key="4">
    <source>
        <dbReference type="ARBA" id="ARBA00022512"/>
    </source>
</evidence>
<evidence type="ECO:0000256" key="6">
    <source>
        <dbReference type="ARBA" id="ARBA00022801"/>
    </source>
</evidence>
<dbReference type="InterPro" id="IPR006626">
    <property type="entry name" value="PbH1"/>
</dbReference>
<organism evidence="14 15">
    <name type="scientific">Corchorus olitorius</name>
    <dbReference type="NCBI Taxonomy" id="93759"/>
    <lineage>
        <taxon>Eukaryota</taxon>
        <taxon>Viridiplantae</taxon>
        <taxon>Streptophyta</taxon>
        <taxon>Embryophyta</taxon>
        <taxon>Tracheophyta</taxon>
        <taxon>Spermatophyta</taxon>
        <taxon>Magnoliopsida</taxon>
        <taxon>eudicotyledons</taxon>
        <taxon>Gunneridae</taxon>
        <taxon>Pentapetalae</taxon>
        <taxon>rosids</taxon>
        <taxon>malvids</taxon>
        <taxon>Malvales</taxon>
        <taxon>Malvaceae</taxon>
        <taxon>Grewioideae</taxon>
        <taxon>Apeibeae</taxon>
        <taxon>Corchorus</taxon>
    </lineage>
</organism>
<comment type="caution">
    <text evidence="14">The sequence shown here is derived from an EMBL/GenBank/DDBJ whole genome shotgun (WGS) entry which is preliminary data.</text>
</comment>
<comment type="catalytic activity">
    <reaction evidence="9">
        <text>(1,4-alpha-D-galacturonosyl)n+m + H2O = (1,4-alpha-D-galacturonosyl)n + (1,4-alpha-D-galacturonosyl)m.</text>
        <dbReference type="EC" id="3.2.1.15"/>
    </reaction>
</comment>
<protein>
    <recommendedName>
        <fullName evidence="11">Polygalacturonase</fullName>
        <ecNumber evidence="3">3.2.1.15</ecNumber>
    </recommendedName>
</protein>
<evidence type="ECO:0000256" key="1">
    <source>
        <dbReference type="ARBA" id="ARBA00004191"/>
    </source>
</evidence>
<dbReference type="EMBL" id="AWUE01014268">
    <property type="protein sequence ID" value="OMP04304.1"/>
    <property type="molecule type" value="Genomic_DNA"/>
</dbReference>
<name>A0A1R3KB69_9ROSI</name>
<evidence type="ECO:0000256" key="7">
    <source>
        <dbReference type="ARBA" id="ARBA00023295"/>
    </source>
</evidence>
<dbReference type="FunFam" id="2.160.20.10:FF:000004">
    <property type="entry name" value="Pectin lyase-like superfamily protein"/>
    <property type="match status" value="1"/>
</dbReference>
<evidence type="ECO:0000256" key="10">
    <source>
        <dbReference type="ARBA" id="ARBA00060133"/>
    </source>
</evidence>
<keyword evidence="5" id="KW-0964">Secreted</keyword>
<dbReference type="OrthoDB" id="998993at2759"/>
<dbReference type="GO" id="GO:0071555">
    <property type="term" value="P:cell wall organization"/>
    <property type="evidence" value="ECO:0007669"/>
    <property type="project" value="UniProtKB-KW"/>
</dbReference>
<dbReference type="SMART" id="SM00710">
    <property type="entry name" value="PbH1"/>
    <property type="match status" value="4"/>
</dbReference>
<dbReference type="InterPro" id="IPR012334">
    <property type="entry name" value="Pectin_lyas_fold"/>
</dbReference>
<dbReference type="InterPro" id="IPR011050">
    <property type="entry name" value="Pectin_lyase_fold/virulence"/>
</dbReference>
<feature type="signal peptide" evidence="13">
    <location>
        <begin position="1"/>
        <end position="26"/>
    </location>
</feature>
<keyword evidence="4" id="KW-0134">Cell wall</keyword>